<dbReference type="Proteomes" id="UP000572754">
    <property type="component" value="Unassembled WGS sequence"/>
</dbReference>
<accession>A0A8H5UDC6</accession>
<gene>
    <name evidence="1" type="ORF">FCIRC_3326</name>
</gene>
<reference evidence="2" key="1">
    <citation type="journal article" date="2020" name="BMC Genomics">
        <title>Correction to: Identification and distribution of gene clusters required for synthesis of sphingolipid metabolism inhibitors in diverse species of the filamentous fungus Fusarium.</title>
        <authorList>
            <person name="Kim H.S."/>
            <person name="Lohmar J.M."/>
            <person name="Busman M."/>
            <person name="Brown D.W."/>
            <person name="Naumann T.A."/>
            <person name="Divon H.H."/>
            <person name="Lysoe E."/>
            <person name="Uhlig S."/>
            <person name="Proctor R.H."/>
        </authorList>
    </citation>
    <scope>NUCLEOTIDE SEQUENCE [LARGE SCALE GENOMIC DNA]</scope>
    <source>
        <strain evidence="2">NRRL 25331</strain>
    </source>
</reference>
<keyword evidence="2" id="KW-1185">Reference proteome</keyword>
<dbReference type="Gene3D" id="2.60.270.50">
    <property type="match status" value="1"/>
</dbReference>
<comment type="caution">
    <text evidence="1">The sequence shown here is derived from an EMBL/GenBank/DDBJ whole genome shotgun (WGS) entry which is preliminary data.</text>
</comment>
<dbReference type="EMBL" id="JAAQPE010000101">
    <property type="protein sequence ID" value="KAF5685680.1"/>
    <property type="molecule type" value="Genomic_DNA"/>
</dbReference>
<name>A0A8H5UDC6_FUSCI</name>
<evidence type="ECO:0000313" key="2">
    <source>
        <dbReference type="Proteomes" id="UP000572754"/>
    </source>
</evidence>
<protein>
    <submittedName>
        <fullName evidence="1">NADPH2 dehydrogenase</fullName>
    </submittedName>
</protein>
<proteinExistence type="predicted"/>
<evidence type="ECO:0000313" key="1">
    <source>
        <dbReference type="EMBL" id="KAF5685680.1"/>
    </source>
</evidence>
<dbReference type="AlphaFoldDB" id="A0A8H5UDC6"/>
<organism evidence="1 2">
    <name type="scientific">Fusarium circinatum</name>
    <name type="common">Pitch canker fungus</name>
    <name type="synonym">Gibberella circinata</name>
    <dbReference type="NCBI Taxonomy" id="48490"/>
    <lineage>
        <taxon>Eukaryota</taxon>
        <taxon>Fungi</taxon>
        <taxon>Dikarya</taxon>
        <taxon>Ascomycota</taxon>
        <taxon>Pezizomycotina</taxon>
        <taxon>Sordariomycetes</taxon>
        <taxon>Hypocreomycetidae</taxon>
        <taxon>Hypocreales</taxon>
        <taxon>Nectriaceae</taxon>
        <taxon>Fusarium</taxon>
        <taxon>Fusarium fujikuroi species complex</taxon>
    </lineage>
</organism>
<sequence>MRLSLWSDFANNGMDNPTPTLTYIIQQLRTLKTRFLNLIEARFQGNDDADCGGDNDVSFAVNAWGKEAPVMSSQGFNGESAQTAVDEIFKDYKLAIVFGCHWTMPHMSHNLTTSDKLNDGNWVTSPLGVINPGDAPPSFEGTAGVQENGVDGSVVYASQIGLVTFIFNNPNSGLNTYSGTVKNPNYKISHSTGAGQAATVTYILESDPTR</sequence>
<reference evidence="1 2" key="2">
    <citation type="submission" date="2020-05" db="EMBL/GenBank/DDBJ databases">
        <title>Identification and distribution of gene clusters putatively required for synthesis of sphingolipid metabolism inhibitors in phylogenetically diverse species of the filamentous fungus Fusarium.</title>
        <authorList>
            <person name="Kim H.-S."/>
            <person name="Busman M."/>
            <person name="Brown D.W."/>
            <person name="Divon H."/>
            <person name="Uhlig S."/>
            <person name="Proctor R.H."/>
        </authorList>
    </citation>
    <scope>NUCLEOTIDE SEQUENCE [LARGE SCALE GENOMIC DNA]</scope>
    <source>
        <strain evidence="1 2">NRRL 25331</strain>
    </source>
</reference>